<dbReference type="AlphaFoldDB" id="A0AAW0DZV9"/>
<dbReference type="InterPro" id="IPR001810">
    <property type="entry name" value="F-box_dom"/>
</dbReference>
<accession>A0AAW0DZV9</accession>
<sequence length="460" mass="50727">MPLGLSQLPSDIILEIVTCLDLPDVVSLVLVRFQLLSTQRSFWISVLETTRRTYPLACSPDADLSRFTLEALKQLASSYQKLQLNWKRAEPQLVRAMVSNPLPDSEPAKFLVNIQGTDVFVLEKGTQVFCWNYKLAQLSPFPPVEVGYIQLLFPTQHPGICSVCVLAQNASSLQTSVLTITHELGKVTSFTSEVFEAPVLEGDLRSLFAIEGVVGLIQLVEAQSYSTISFCSTRDIEPRLYHTLKLPRSMSTSMDLLSDCITYKGHLYSLIEDGYSVQIQHVSRKDLVSGYCRSAGEYSCDIVPPPLVIGTAVCSMTSSTASYGLCAVFVRVERDDEKNMNCTSFTFVPTSLTHSVDDGLSSPLAFDSPCVTHRVDGILEDVNIAWLGNNGLAVVTDLPTQPHKLTLLRYHPVDKSVSQHLLNVPENLDLSILEAICVDEATGSLYLTTQDGLFSTLEYV</sequence>
<dbReference type="Proteomes" id="UP001362999">
    <property type="component" value="Unassembled WGS sequence"/>
</dbReference>
<evidence type="ECO:0000313" key="3">
    <source>
        <dbReference type="Proteomes" id="UP001362999"/>
    </source>
</evidence>
<dbReference type="InterPro" id="IPR036047">
    <property type="entry name" value="F-box-like_dom_sf"/>
</dbReference>
<organism evidence="2 3">
    <name type="scientific">Favolaschia claudopus</name>
    <dbReference type="NCBI Taxonomy" id="2862362"/>
    <lineage>
        <taxon>Eukaryota</taxon>
        <taxon>Fungi</taxon>
        <taxon>Dikarya</taxon>
        <taxon>Basidiomycota</taxon>
        <taxon>Agaricomycotina</taxon>
        <taxon>Agaricomycetes</taxon>
        <taxon>Agaricomycetidae</taxon>
        <taxon>Agaricales</taxon>
        <taxon>Marasmiineae</taxon>
        <taxon>Mycenaceae</taxon>
        <taxon>Favolaschia</taxon>
    </lineage>
</organism>
<comment type="caution">
    <text evidence="2">The sequence shown here is derived from an EMBL/GenBank/DDBJ whole genome shotgun (WGS) entry which is preliminary data.</text>
</comment>
<protein>
    <submittedName>
        <fullName evidence="2">F-box domain-containing protein</fullName>
    </submittedName>
</protein>
<proteinExistence type="predicted"/>
<dbReference type="PROSITE" id="PS50181">
    <property type="entry name" value="FBOX"/>
    <property type="match status" value="1"/>
</dbReference>
<dbReference type="EMBL" id="JAWWNJ010000004">
    <property type="protein sequence ID" value="KAK7057718.1"/>
    <property type="molecule type" value="Genomic_DNA"/>
</dbReference>
<feature type="domain" description="F-box" evidence="1">
    <location>
        <begin position="2"/>
        <end position="46"/>
    </location>
</feature>
<gene>
    <name evidence="2" type="ORF">R3P38DRAFT_1184246</name>
</gene>
<evidence type="ECO:0000259" key="1">
    <source>
        <dbReference type="PROSITE" id="PS50181"/>
    </source>
</evidence>
<evidence type="ECO:0000313" key="2">
    <source>
        <dbReference type="EMBL" id="KAK7057718.1"/>
    </source>
</evidence>
<dbReference type="SUPFAM" id="SSF81383">
    <property type="entry name" value="F-box domain"/>
    <property type="match status" value="1"/>
</dbReference>
<reference evidence="2 3" key="1">
    <citation type="journal article" date="2024" name="J Genomics">
        <title>Draft genome sequencing and assembly of Favolaschia claudopus CIRM-BRFM 2984 isolated from oak limbs.</title>
        <authorList>
            <person name="Navarro D."/>
            <person name="Drula E."/>
            <person name="Chaduli D."/>
            <person name="Cazenave R."/>
            <person name="Ahrendt S."/>
            <person name="Wang J."/>
            <person name="Lipzen A."/>
            <person name="Daum C."/>
            <person name="Barry K."/>
            <person name="Grigoriev I.V."/>
            <person name="Favel A."/>
            <person name="Rosso M.N."/>
            <person name="Martin F."/>
        </authorList>
    </citation>
    <scope>NUCLEOTIDE SEQUENCE [LARGE SCALE GENOMIC DNA]</scope>
    <source>
        <strain evidence="2 3">CIRM-BRFM 2984</strain>
    </source>
</reference>
<name>A0AAW0DZV9_9AGAR</name>
<keyword evidence="3" id="KW-1185">Reference proteome</keyword>